<keyword evidence="1" id="KW-1133">Transmembrane helix</keyword>
<gene>
    <name evidence="2" type="ORF">SVIM_LOCUS356998</name>
</gene>
<keyword evidence="1" id="KW-0472">Membrane</keyword>
<feature type="transmembrane region" description="Helical" evidence="1">
    <location>
        <begin position="68"/>
        <end position="89"/>
    </location>
</feature>
<sequence length="111" mass="12873">MSYALKWMEVKTMRCLEGKVLKLIYGTLRILLKSGLPNLLLKIALGYLPHLGLHAQHSRVMMITVNLWLAPIVIRSICMIFLLSVDLFYHLISERLQLRPLLKIKMAILYI</sequence>
<evidence type="ECO:0000313" key="2">
    <source>
        <dbReference type="EMBL" id="VFU52232.1"/>
    </source>
</evidence>
<keyword evidence="1" id="KW-0812">Transmembrane</keyword>
<proteinExistence type="predicted"/>
<dbReference type="AlphaFoldDB" id="A0A6N2MDF6"/>
<dbReference type="EMBL" id="CAADRP010001785">
    <property type="protein sequence ID" value="VFU52232.1"/>
    <property type="molecule type" value="Genomic_DNA"/>
</dbReference>
<organism evidence="2">
    <name type="scientific">Salix viminalis</name>
    <name type="common">Common osier</name>
    <name type="synonym">Basket willow</name>
    <dbReference type="NCBI Taxonomy" id="40686"/>
    <lineage>
        <taxon>Eukaryota</taxon>
        <taxon>Viridiplantae</taxon>
        <taxon>Streptophyta</taxon>
        <taxon>Embryophyta</taxon>
        <taxon>Tracheophyta</taxon>
        <taxon>Spermatophyta</taxon>
        <taxon>Magnoliopsida</taxon>
        <taxon>eudicotyledons</taxon>
        <taxon>Gunneridae</taxon>
        <taxon>Pentapetalae</taxon>
        <taxon>rosids</taxon>
        <taxon>fabids</taxon>
        <taxon>Malpighiales</taxon>
        <taxon>Salicaceae</taxon>
        <taxon>Saliceae</taxon>
        <taxon>Salix</taxon>
    </lineage>
</organism>
<accession>A0A6N2MDF6</accession>
<evidence type="ECO:0000256" key="1">
    <source>
        <dbReference type="SAM" id="Phobius"/>
    </source>
</evidence>
<reference evidence="2" key="1">
    <citation type="submission" date="2019-03" db="EMBL/GenBank/DDBJ databases">
        <authorList>
            <person name="Mank J."/>
            <person name="Almeida P."/>
        </authorList>
    </citation>
    <scope>NUCLEOTIDE SEQUENCE</scope>
    <source>
        <strain evidence="2">78183</strain>
    </source>
</reference>
<name>A0A6N2MDF6_SALVM</name>
<protein>
    <submittedName>
        <fullName evidence="2">Uncharacterized protein</fullName>
    </submittedName>
</protein>